<evidence type="ECO:0000313" key="3">
    <source>
        <dbReference type="Proteomes" id="UP000287601"/>
    </source>
</evidence>
<feature type="domain" description="HTH cro/C1-type" evidence="1">
    <location>
        <begin position="18"/>
        <end position="79"/>
    </location>
</feature>
<dbReference type="OrthoDB" id="2645343at2"/>
<organism evidence="2 3">
    <name type="scientific">Aminipila luticellarii</name>
    <dbReference type="NCBI Taxonomy" id="2507160"/>
    <lineage>
        <taxon>Bacteria</taxon>
        <taxon>Bacillati</taxon>
        <taxon>Bacillota</taxon>
        <taxon>Clostridia</taxon>
        <taxon>Peptostreptococcales</taxon>
        <taxon>Anaerovoracaceae</taxon>
        <taxon>Aminipila</taxon>
    </lineage>
</organism>
<gene>
    <name evidence="2" type="ORF">EQM06_09085</name>
</gene>
<dbReference type="RefSeq" id="WP_128746089.1">
    <property type="nucleotide sequence ID" value="NZ_CP035281.1"/>
</dbReference>
<dbReference type="InterPro" id="IPR001387">
    <property type="entry name" value="Cro/C1-type_HTH"/>
</dbReference>
<dbReference type="EMBL" id="CP035281">
    <property type="protein sequence ID" value="QAT43357.1"/>
    <property type="molecule type" value="Genomic_DNA"/>
</dbReference>
<dbReference type="GO" id="GO:0003677">
    <property type="term" value="F:DNA binding"/>
    <property type="evidence" value="ECO:0007669"/>
    <property type="project" value="InterPro"/>
</dbReference>
<dbReference type="Gene3D" id="1.10.260.40">
    <property type="entry name" value="lambda repressor-like DNA-binding domains"/>
    <property type="match status" value="1"/>
</dbReference>
<evidence type="ECO:0000313" key="2">
    <source>
        <dbReference type="EMBL" id="QAT43357.1"/>
    </source>
</evidence>
<name>A0A410PWQ3_9FIRM</name>
<dbReference type="Pfam" id="PF01381">
    <property type="entry name" value="HTH_3"/>
    <property type="match status" value="1"/>
</dbReference>
<evidence type="ECO:0000259" key="1">
    <source>
        <dbReference type="PROSITE" id="PS50943"/>
    </source>
</evidence>
<proteinExistence type="predicted"/>
<reference evidence="2 3" key="1">
    <citation type="submission" date="2019-01" db="EMBL/GenBank/DDBJ databases">
        <title>Draft genomes of a novel of Aminipila strains.</title>
        <authorList>
            <person name="Ma S."/>
        </authorList>
    </citation>
    <scope>NUCLEOTIDE SEQUENCE [LARGE SCALE GENOMIC DNA]</scope>
    <source>
        <strain evidence="3">JN-39</strain>
    </source>
</reference>
<dbReference type="SUPFAM" id="SSF47413">
    <property type="entry name" value="lambda repressor-like DNA-binding domains"/>
    <property type="match status" value="1"/>
</dbReference>
<accession>A0A410PWQ3</accession>
<dbReference type="CDD" id="cd00093">
    <property type="entry name" value="HTH_XRE"/>
    <property type="match status" value="1"/>
</dbReference>
<dbReference type="InterPro" id="IPR010982">
    <property type="entry name" value="Lambda_DNA-bd_dom_sf"/>
</dbReference>
<dbReference type="Proteomes" id="UP000287601">
    <property type="component" value="Chromosome"/>
</dbReference>
<sequence length="81" mass="9411">MFHTRSKDGSNNICGKKIRAFRESQPMRYSQRMLADEMQRNGVDMDKNVIQRIESGERFVTDIELKVFAKILGISCDDLLK</sequence>
<dbReference type="PROSITE" id="PS50943">
    <property type="entry name" value="HTH_CROC1"/>
    <property type="match status" value="1"/>
</dbReference>
<protein>
    <submittedName>
        <fullName evidence="2">XRE family transcriptional regulator</fullName>
    </submittedName>
</protein>
<dbReference type="AlphaFoldDB" id="A0A410PWQ3"/>
<keyword evidence="3" id="KW-1185">Reference proteome</keyword>
<dbReference type="KEGG" id="amij:EQM06_09085"/>